<keyword evidence="9" id="KW-1185">Reference proteome</keyword>
<dbReference type="Gene3D" id="3.30.565.10">
    <property type="entry name" value="Histidine kinase-like ATPase, C-terminal domain"/>
    <property type="match status" value="1"/>
</dbReference>
<evidence type="ECO:0000256" key="5">
    <source>
        <dbReference type="ARBA" id="ARBA00023012"/>
    </source>
</evidence>
<keyword evidence="5" id="KW-0902">Two-component regulatory system</keyword>
<dbReference type="InterPro" id="IPR036890">
    <property type="entry name" value="HATPase_C_sf"/>
</dbReference>
<dbReference type="SMART" id="SM00387">
    <property type="entry name" value="HATPase_c"/>
    <property type="match status" value="1"/>
</dbReference>
<dbReference type="InterPro" id="IPR003018">
    <property type="entry name" value="GAF"/>
</dbReference>
<dbReference type="GO" id="GO:0000155">
    <property type="term" value="F:phosphorelay sensor kinase activity"/>
    <property type="evidence" value="ECO:0007669"/>
    <property type="project" value="InterPro"/>
</dbReference>
<dbReference type="InterPro" id="IPR029016">
    <property type="entry name" value="GAF-like_dom_sf"/>
</dbReference>
<evidence type="ECO:0000313" key="8">
    <source>
        <dbReference type="EMBL" id="GHO93549.1"/>
    </source>
</evidence>
<dbReference type="InterPro" id="IPR003594">
    <property type="entry name" value="HATPase_dom"/>
</dbReference>
<dbReference type="InterPro" id="IPR003661">
    <property type="entry name" value="HisK_dim/P_dom"/>
</dbReference>
<dbReference type="Pfam" id="PF00512">
    <property type="entry name" value="HisKA"/>
    <property type="match status" value="1"/>
</dbReference>
<name>A0A8J3MZW2_9CHLR</name>
<feature type="coiled-coil region" evidence="6">
    <location>
        <begin position="245"/>
        <end position="279"/>
    </location>
</feature>
<evidence type="ECO:0000313" key="9">
    <source>
        <dbReference type="Proteomes" id="UP000597444"/>
    </source>
</evidence>
<dbReference type="InterPro" id="IPR036097">
    <property type="entry name" value="HisK_dim/P_sf"/>
</dbReference>
<keyword evidence="4" id="KW-0418">Kinase</keyword>
<dbReference type="SUPFAM" id="SSF47384">
    <property type="entry name" value="Homodimeric domain of signal transducing histidine kinase"/>
    <property type="match status" value="1"/>
</dbReference>
<dbReference type="SUPFAM" id="SSF55874">
    <property type="entry name" value="ATPase domain of HSP90 chaperone/DNA topoisomerase II/histidine kinase"/>
    <property type="match status" value="1"/>
</dbReference>
<feature type="domain" description="Histidine kinase" evidence="7">
    <location>
        <begin position="236"/>
        <end position="470"/>
    </location>
</feature>
<sequence length="474" mass="53119">MEERLQDSARSEQIKREFAHLYEQGLHLQQVHEAVMALNTAIASLPEYDAQAMPEEPFPLSSLASFVAQPLVDLIRQMLDSSRVILLAVGSTGRLSYVAGSGFTAEQEQVFRSSNELVTSMFFDEQALARLSVQQEVFLTSEDLRHRTRFASEFGFENLLVLPLFLEKQFAGILTIFKAGSSGGYTSEETEFAKILVLEIELLVECLSIMRERIESATGARVQQEVGHLSNSFLTLASHELKTPLTGIIGNLQLAQQRLARLKRQIREQAEEVNKSIERIETPLASAIESAHLQQDVIHEMIDTLSMQTRPLDIQMKEENLLTLLQAMLTRMQRSAPLRTIALTIPQTIQAVLVRVDGQQIIQVLTNYLINVLSHSPIELPVTVQLVVADTVALILVKDGGLGLVPEEQKFLWQRFSQGKSHAIQHEVDVNLGTGFYLCKMLIEQYHGHVGVQSNPEEGTTFWLTLPIEAILEK</sequence>
<evidence type="ECO:0000256" key="6">
    <source>
        <dbReference type="SAM" id="Coils"/>
    </source>
</evidence>
<keyword evidence="6" id="KW-0175">Coiled coil</keyword>
<accession>A0A8J3MZW2</accession>
<dbReference type="SUPFAM" id="SSF55781">
    <property type="entry name" value="GAF domain-like"/>
    <property type="match status" value="1"/>
</dbReference>
<comment type="catalytic activity">
    <reaction evidence="1">
        <text>ATP + protein L-histidine = ADP + protein N-phospho-L-histidine.</text>
        <dbReference type="EC" id="2.7.13.3"/>
    </reaction>
</comment>
<dbReference type="Gene3D" id="3.30.450.40">
    <property type="match status" value="1"/>
</dbReference>
<dbReference type="AlphaFoldDB" id="A0A8J3MZW2"/>
<reference evidence="8" key="1">
    <citation type="submission" date="2020-10" db="EMBL/GenBank/DDBJ databases">
        <title>Taxonomic study of unclassified bacteria belonging to the class Ktedonobacteria.</title>
        <authorList>
            <person name="Yabe S."/>
            <person name="Wang C.M."/>
            <person name="Zheng Y."/>
            <person name="Sakai Y."/>
            <person name="Cavaletti L."/>
            <person name="Monciardini P."/>
            <person name="Donadio S."/>
        </authorList>
    </citation>
    <scope>NUCLEOTIDE SEQUENCE</scope>
    <source>
        <strain evidence="8">ID150040</strain>
    </source>
</reference>
<dbReference type="Pfam" id="PF02518">
    <property type="entry name" value="HATPase_c"/>
    <property type="match status" value="1"/>
</dbReference>
<dbReference type="Proteomes" id="UP000597444">
    <property type="component" value="Unassembled WGS sequence"/>
</dbReference>
<dbReference type="Pfam" id="PF01590">
    <property type="entry name" value="GAF"/>
    <property type="match status" value="1"/>
</dbReference>
<dbReference type="PANTHER" id="PTHR43547">
    <property type="entry name" value="TWO-COMPONENT HISTIDINE KINASE"/>
    <property type="match status" value="1"/>
</dbReference>
<keyword evidence="3" id="KW-0597">Phosphoprotein</keyword>
<dbReference type="CDD" id="cd00082">
    <property type="entry name" value="HisKA"/>
    <property type="match status" value="1"/>
</dbReference>
<dbReference type="PANTHER" id="PTHR43547:SF2">
    <property type="entry name" value="HYBRID SIGNAL TRANSDUCTION HISTIDINE KINASE C"/>
    <property type="match status" value="1"/>
</dbReference>
<organism evidence="8 9">
    <name type="scientific">Reticulibacter mediterranei</name>
    <dbReference type="NCBI Taxonomy" id="2778369"/>
    <lineage>
        <taxon>Bacteria</taxon>
        <taxon>Bacillati</taxon>
        <taxon>Chloroflexota</taxon>
        <taxon>Ktedonobacteria</taxon>
        <taxon>Ktedonobacterales</taxon>
        <taxon>Reticulibacteraceae</taxon>
        <taxon>Reticulibacter</taxon>
    </lineage>
</organism>
<dbReference type="PROSITE" id="PS50109">
    <property type="entry name" value="HIS_KIN"/>
    <property type="match status" value="1"/>
</dbReference>
<keyword evidence="4" id="KW-0808">Transferase</keyword>
<dbReference type="SMART" id="SM00388">
    <property type="entry name" value="HisKA"/>
    <property type="match status" value="1"/>
</dbReference>
<dbReference type="Gene3D" id="1.10.287.130">
    <property type="match status" value="1"/>
</dbReference>
<gene>
    <name evidence="8" type="ORF">KSF_035970</name>
</gene>
<evidence type="ECO:0000256" key="1">
    <source>
        <dbReference type="ARBA" id="ARBA00000085"/>
    </source>
</evidence>
<dbReference type="PRINTS" id="PR00344">
    <property type="entry name" value="BCTRLSENSOR"/>
</dbReference>
<dbReference type="EMBL" id="BNJK01000001">
    <property type="protein sequence ID" value="GHO93549.1"/>
    <property type="molecule type" value="Genomic_DNA"/>
</dbReference>
<protein>
    <recommendedName>
        <fullName evidence="2">histidine kinase</fullName>
        <ecNumber evidence="2">2.7.13.3</ecNumber>
    </recommendedName>
</protein>
<dbReference type="InterPro" id="IPR005467">
    <property type="entry name" value="His_kinase_dom"/>
</dbReference>
<dbReference type="EC" id="2.7.13.3" evidence="2"/>
<dbReference type="InterPro" id="IPR004358">
    <property type="entry name" value="Sig_transdc_His_kin-like_C"/>
</dbReference>
<evidence type="ECO:0000256" key="3">
    <source>
        <dbReference type="ARBA" id="ARBA00022553"/>
    </source>
</evidence>
<evidence type="ECO:0000256" key="4">
    <source>
        <dbReference type="ARBA" id="ARBA00022777"/>
    </source>
</evidence>
<proteinExistence type="predicted"/>
<dbReference type="RefSeq" id="WP_220204328.1">
    <property type="nucleotide sequence ID" value="NZ_BNJK01000001.1"/>
</dbReference>
<evidence type="ECO:0000256" key="2">
    <source>
        <dbReference type="ARBA" id="ARBA00012438"/>
    </source>
</evidence>
<comment type="caution">
    <text evidence="8">The sequence shown here is derived from an EMBL/GenBank/DDBJ whole genome shotgun (WGS) entry which is preliminary data.</text>
</comment>
<evidence type="ECO:0000259" key="7">
    <source>
        <dbReference type="PROSITE" id="PS50109"/>
    </source>
</evidence>